<name>A0AA36G4Q9_9BILA</name>
<feature type="compositionally biased region" description="Basic residues" evidence="4">
    <location>
        <begin position="102"/>
        <end position="113"/>
    </location>
</feature>
<comment type="caution">
    <text evidence="5">The sequence shown here is derived from an EMBL/GenBank/DDBJ whole genome shotgun (WGS) entry which is preliminary data.</text>
</comment>
<keyword evidence="6" id="KW-1185">Reference proteome</keyword>
<keyword evidence="1" id="KW-0805">Transcription regulation</keyword>
<evidence type="ECO:0000256" key="4">
    <source>
        <dbReference type="SAM" id="MobiDB-lite"/>
    </source>
</evidence>
<feature type="region of interest" description="Disordered" evidence="4">
    <location>
        <begin position="21"/>
        <end position="41"/>
    </location>
</feature>
<evidence type="ECO:0000256" key="1">
    <source>
        <dbReference type="ARBA" id="ARBA00023015"/>
    </source>
</evidence>
<protein>
    <recommendedName>
        <fullName evidence="7">Nuclear receptor domain-containing protein</fullName>
    </recommendedName>
</protein>
<gene>
    <name evidence="5" type="ORF">MSPICULIGERA_LOCUS14081</name>
</gene>
<feature type="non-terminal residue" evidence="5">
    <location>
        <position position="124"/>
    </location>
</feature>
<evidence type="ECO:0000313" key="6">
    <source>
        <dbReference type="Proteomes" id="UP001177023"/>
    </source>
</evidence>
<feature type="region of interest" description="Disordered" evidence="4">
    <location>
        <begin position="100"/>
        <end position="124"/>
    </location>
</feature>
<dbReference type="Proteomes" id="UP001177023">
    <property type="component" value="Unassembled WGS sequence"/>
</dbReference>
<organism evidence="5 6">
    <name type="scientific">Mesorhabditis spiculigera</name>
    <dbReference type="NCBI Taxonomy" id="96644"/>
    <lineage>
        <taxon>Eukaryota</taxon>
        <taxon>Metazoa</taxon>
        <taxon>Ecdysozoa</taxon>
        <taxon>Nematoda</taxon>
        <taxon>Chromadorea</taxon>
        <taxon>Rhabditida</taxon>
        <taxon>Rhabditina</taxon>
        <taxon>Rhabditomorpha</taxon>
        <taxon>Rhabditoidea</taxon>
        <taxon>Rhabditidae</taxon>
        <taxon>Mesorhabditinae</taxon>
        <taxon>Mesorhabditis</taxon>
    </lineage>
</organism>
<keyword evidence="2" id="KW-0804">Transcription</keyword>
<dbReference type="SUPFAM" id="SSF57716">
    <property type="entry name" value="Glucocorticoid receptor-like (DNA-binding domain)"/>
    <property type="match status" value="1"/>
</dbReference>
<dbReference type="InterPro" id="IPR013088">
    <property type="entry name" value="Znf_NHR/GATA"/>
</dbReference>
<evidence type="ECO:0000256" key="3">
    <source>
        <dbReference type="ARBA" id="ARBA00023242"/>
    </source>
</evidence>
<sequence>MCYGFVNDLVAAWMEEIEFTEPTEAQASSSSQRSYQENSGDPEFQRILAELREFEEGEQSNSGSWKEEYIDNKKYCRACRWEKCVAVGLQQEAVRQGALAGRRGRAHGWRAKKPYANGSSSSLQ</sequence>
<dbReference type="GO" id="GO:0006355">
    <property type="term" value="P:regulation of DNA-templated transcription"/>
    <property type="evidence" value="ECO:0007669"/>
    <property type="project" value="InterPro"/>
</dbReference>
<reference evidence="5" key="1">
    <citation type="submission" date="2023-06" db="EMBL/GenBank/DDBJ databases">
        <authorList>
            <person name="Delattre M."/>
        </authorList>
    </citation>
    <scope>NUCLEOTIDE SEQUENCE</scope>
    <source>
        <strain evidence="5">AF72</strain>
    </source>
</reference>
<dbReference type="EMBL" id="CATQJA010002641">
    <property type="protein sequence ID" value="CAJ0575774.1"/>
    <property type="molecule type" value="Genomic_DNA"/>
</dbReference>
<evidence type="ECO:0008006" key="7">
    <source>
        <dbReference type="Google" id="ProtNLM"/>
    </source>
</evidence>
<keyword evidence="3" id="KW-0539">Nucleus</keyword>
<dbReference type="Gene3D" id="3.30.50.10">
    <property type="entry name" value="Erythroid Transcription Factor GATA-1, subunit A"/>
    <property type="match status" value="1"/>
</dbReference>
<proteinExistence type="predicted"/>
<dbReference type="AlphaFoldDB" id="A0AA36G4Q9"/>
<feature type="compositionally biased region" description="Low complexity" evidence="4">
    <location>
        <begin position="26"/>
        <end position="39"/>
    </location>
</feature>
<evidence type="ECO:0000256" key="2">
    <source>
        <dbReference type="ARBA" id="ARBA00023163"/>
    </source>
</evidence>
<accession>A0AA36G4Q9</accession>
<dbReference type="GO" id="GO:0008270">
    <property type="term" value="F:zinc ion binding"/>
    <property type="evidence" value="ECO:0007669"/>
    <property type="project" value="InterPro"/>
</dbReference>
<evidence type="ECO:0000313" key="5">
    <source>
        <dbReference type="EMBL" id="CAJ0575774.1"/>
    </source>
</evidence>